<keyword evidence="5 6" id="KW-0472">Membrane</keyword>
<name>B7AV75_9FIRM</name>
<feature type="transmembrane region" description="Helical" evidence="6">
    <location>
        <begin position="853"/>
        <end position="874"/>
    </location>
</feature>
<dbReference type="STRING" id="483218.BACPEC_02623"/>
<evidence type="ECO:0000259" key="7">
    <source>
        <dbReference type="Pfam" id="PF02687"/>
    </source>
</evidence>
<gene>
    <name evidence="9" type="ORF">BACPEC_02623</name>
</gene>
<evidence type="ECO:0000256" key="5">
    <source>
        <dbReference type="ARBA" id="ARBA00023136"/>
    </source>
</evidence>
<evidence type="ECO:0000256" key="4">
    <source>
        <dbReference type="ARBA" id="ARBA00022989"/>
    </source>
</evidence>
<feature type="domain" description="ABC3 transporter permease C-terminal" evidence="7">
    <location>
        <begin position="485"/>
        <end position="602"/>
    </location>
</feature>
<feature type="transmembrane region" description="Helical" evidence="6">
    <location>
        <begin position="945"/>
        <end position="964"/>
    </location>
</feature>
<dbReference type="InterPro" id="IPR038766">
    <property type="entry name" value="Membrane_comp_ABC_pdt"/>
</dbReference>
<evidence type="ECO:0000313" key="10">
    <source>
        <dbReference type="Proteomes" id="UP000003136"/>
    </source>
</evidence>
<evidence type="ECO:0000256" key="1">
    <source>
        <dbReference type="ARBA" id="ARBA00004651"/>
    </source>
</evidence>
<feature type="transmembrane region" description="Helical" evidence="6">
    <location>
        <begin position="640"/>
        <end position="662"/>
    </location>
</feature>
<keyword evidence="2" id="KW-1003">Cell membrane</keyword>
<feature type="transmembrane region" description="Helical" evidence="6">
    <location>
        <begin position="526"/>
        <end position="549"/>
    </location>
</feature>
<dbReference type="InterPro" id="IPR003838">
    <property type="entry name" value="ABC3_permease_C"/>
</dbReference>
<dbReference type="EMBL" id="ABVQ01000037">
    <property type="protein sequence ID" value="EEC56116.1"/>
    <property type="molecule type" value="Genomic_DNA"/>
</dbReference>
<sequence>MKKKVRNPLIRRIPRELRGDWKKYLVVFLFLVLTIGFVSGMYVANESMMTAAKTGVDQYKREDGHFELNKKADASLINAIESGKKADVKAYYTDKAQKELDDKFDSEFNKEFSDKFNDEFEKEFSDQFDSEFKAKFDEQFDIMVKAQFDARFPDIFAEQFRAQFGAEFDKQFTDMTGVQPDSQSPLYQSMYNQAYEQAYDEAYEQAYATAYEEAYQTAKQSQYAEAYKTAYDEAYSTAHDEAYDTAYSEAYEKAYPEAYDEALNKIKDEIDDKYADAEEKYKLDDPDFKEVRVNVYENFFRNEEEDYNNDGTTDGTIRIYVRNDNVNEACLLEGAFPQASDEIAIDRMHADNVGVKVGDTVTVSGETYRITGLIAYVNYSTLHEKTTDIMFDAIKFDVAMVTDGGFARLHKTIHYAYAWRYVNKPADDIEEKQQSDNFMRALLTQAVTSDNEIEDYTPAYANPAINFAPDDMGSDEAMGGVLLDILTVIIAFIFAITISNTITKEASTIGTLRASGYTRGELVRHYLSMPVIVTLFAAITGNILGYTVFKNVVVSMYYNSYSLPTYVTIWNSQAFVKTTVIPVIIMLVVNLIIIMRMMRHTPLQFLRHDMKKSKKGKAVRLPDWSFLNRFRIRIMIQNRANYIVLFVGIFFIAVMLAMAVGMPDTLAYYKKNAADMMFTKYQYVLKSYEDDDNNVISTENADAEKFSMTSLLRKGDQLDEEVSVYGVADNSRYVKIDGLGRLNGNEVYISDSFADKYSIKAGDDILLDEKYENKQYTFKVVGIYDKSQSIAVFIPIGQYRSVFGLDNEEFTGYMSDSEITDIAEDYIATVITERDITKMCDQLDHSMGSYMTYFQYLCILLSAVMIYLLTKLIIEKNENAISMTKILGYENKEIAGLYMLSTTIVLVIADIFSVILGVIVMNTVWRVMLFSYSGWYAFHFYPSGYAKMFVFILMGYLIVMVLDFNRIRKIPMDKALKEANQE</sequence>
<feature type="domain" description="ABC3 transporter permease C-terminal" evidence="7">
    <location>
        <begin position="856"/>
        <end position="971"/>
    </location>
</feature>
<proteinExistence type="predicted"/>
<evidence type="ECO:0000256" key="3">
    <source>
        <dbReference type="ARBA" id="ARBA00022692"/>
    </source>
</evidence>
<feature type="transmembrane region" description="Helical" evidence="6">
    <location>
        <begin position="21"/>
        <end position="44"/>
    </location>
</feature>
<dbReference type="Pfam" id="PF02687">
    <property type="entry name" value="FtsX"/>
    <property type="match status" value="2"/>
</dbReference>
<dbReference type="GO" id="GO:0005886">
    <property type="term" value="C:plasma membrane"/>
    <property type="evidence" value="ECO:0007669"/>
    <property type="project" value="UniProtKB-SubCell"/>
</dbReference>
<evidence type="ECO:0000256" key="2">
    <source>
        <dbReference type="ARBA" id="ARBA00022475"/>
    </source>
</evidence>
<reference evidence="9 10" key="1">
    <citation type="submission" date="2008-11" db="EMBL/GenBank/DDBJ databases">
        <title>Draft genome sequence of Bacteroides pectinophilus (ATCC 43243).</title>
        <authorList>
            <person name="Sudarsanam P."/>
            <person name="Ley R."/>
            <person name="Guruge J."/>
            <person name="Turnbaugh P.J."/>
            <person name="Mahowald M."/>
            <person name="Liep D."/>
            <person name="Gordon J."/>
        </authorList>
    </citation>
    <scope>NUCLEOTIDE SEQUENCE [LARGE SCALE GENOMIC DNA]</scope>
    <source>
        <strain evidence="9 10">ATCC 43243</strain>
    </source>
</reference>
<dbReference type="HOGENOM" id="CLU_005531_1_1_9"/>
<keyword evidence="4 6" id="KW-1133">Transmembrane helix</keyword>
<evidence type="ECO:0008006" key="11">
    <source>
        <dbReference type="Google" id="ProtNLM"/>
    </source>
</evidence>
<organism evidence="9 10">
    <name type="scientific">[Bacteroides] pectinophilus ATCC 43243</name>
    <dbReference type="NCBI Taxonomy" id="483218"/>
    <lineage>
        <taxon>Bacteria</taxon>
        <taxon>Bacillati</taxon>
        <taxon>Bacillota</taxon>
        <taxon>Clostridia</taxon>
        <taxon>Eubacteriales</taxon>
    </lineage>
</organism>
<dbReference type="Pfam" id="PF12704">
    <property type="entry name" value="MacB_PCD"/>
    <property type="match status" value="1"/>
</dbReference>
<comment type="subcellular location">
    <subcellularLocation>
        <location evidence="1">Cell membrane</location>
        <topology evidence="1">Multi-pass membrane protein</topology>
    </subcellularLocation>
</comment>
<keyword evidence="10" id="KW-1185">Reference proteome</keyword>
<keyword evidence="3 6" id="KW-0812">Transmembrane</keyword>
<evidence type="ECO:0000256" key="6">
    <source>
        <dbReference type="SAM" id="Phobius"/>
    </source>
</evidence>
<accession>B7AV75</accession>
<comment type="caution">
    <text evidence="9">The sequence shown here is derived from an EMBL/GenBank/DDBJ whole genome shotgun (WGS) entry which is preliminary data.</text>
</comment>
<dbReference type="Proteomes" id="UP000003136">
    <property type="component" value="Unassembled WGS sequence"/>
</dbReference>
<dbReference type="InterPro" id="IPR025857">
    <property type="entry name" value="MacB_PCD"/>
</dbReference>
<dbReference type="PANTHER" id="PTHR30287:SF2">
    <property type="entry name" value="BLL1001 PROTEIN"/>
    <property type="match status" value="1"/>
</dbReference>
<evidence type="ECO:0000313" key="9">
    <source>
        <dbReference type="EMBL" id="EEC56116.1"/>
    </source>
</evidence>
<dbReference type="AlphaFoldDB" id="B7AV75"/>
<feature type="domain" description="MacB-like periplasmic core" evidence="8">
    <location>
        <begin position="645"/>
        <end position="803"/>
    </location>
</feature>
<feature type="transmembrane region" description="Helical" evidence="6">
    <location>
        <begin position="895"/>
        <end position="925"/>
    </location>
</feature>
<feature type="transmembrane region" description="Helical" evidence="6">
    <location>
        <begin position="569"/>
        <end position="594"/>
    </location>
</feature>
<reference evidence="9 10" key="2">
    <citation type="submission" date="2008-11" db="EMBL/GenBank/DDBJ databases">
        <authorList>
            <person name="Fulton L."/>
            <person name="Clifton S."/>
            <person name="Fulton B."/>
            <person name="Xu J."/>
            <person name="Minx P."/>
            <person name="Pepin K.H."/>
            <person name="Johnson M."/>
            <person name="Bhonagiri V."/>
            <person name="Nash W.E."/>
            <person name="Mardis E.R."/>
            <person name="Wilson R.K."/>
        </authorList>
    </citation>
    <scope>NUCLEOTIDE SEQUENCE [LARGE SCALE GENOMIC DNA]</scope>
    <source>
        <strain evidence="9 10">ATCC 43243</strain>
    </source>
</reference>
<dbReference type="PANTHER" id="PTHR30287">
    <property type="entry name" value="MEMBRANE COMPONENT OF PREDICTED ABC SUPERFAMILY METABOLITE UPTAKE TRANSPORTER"/>
    <property type="match status" value="1"/>
</dbReference>
<evidence type="ECO:0000259" key="8">
    <source>
        <dbReference type="Pfam" id="PF12704"/>
    </source>
</evidence>
<protein>
    <recommendedName>
        <fullName evidence="11">ABC3 transporter permease protein domain-containing protein</fullName>
    </recommendedName>
</protein>
<dbReference type="eggNOG" id="COG0577">
    <property type="taxonomic scope" value="Bacteria"/>
</dbReference>
<feature type="transmembrane region" description="Helical" evidence="6">
    <location>
        <begin position="477"/>
        <end position="498"/>
    </location>
</feature>